<dbReference type="Pfam" id="PF18335">
    <property type="entry name" value="SH3_13"/>
    <property type="match status" value="1"/>
</dbReference>
<dbReference type="InterPro" id="IPR027785">
    <property type="entry name" value="UvrD-like_helicase_C"/>
</dbReference>
<keyword evidence="8" id="KW-1185">Reference proteome</keyword>
<dbReference type="Gene3D" id="1.10.10.2220">
    <property type="match status" value="1"/>
</dbReference>
<feature type="domain" description="ATP-dependent RecD2 DNA helicase OB-fold" evidence="6">
    <location>
        <begin position="122"/>
        <end position="194"/>
    </location>
</feature>
<protein>
    <submittedName>
        <fullName evidence="7">Exodeoxyribonuclease V alpha subunit</fullName>
        <ecNumber evidence="7">3.1.11.5</ecNumber>
    </submittedName>
</protein>
<gene>
    <name evidence="7" type="ORF">Gasu_15480</name>
</gene>
<evidence type="ECO:0000259" key="4">
    <source>
        <dbReference type="Pfam" id="PF14490"/>
    </source>
</evidence>
<evidence type="ECO:0000256" key="1">
    <source>
        <dbReference type="ARBA" id="ARBA00022741"/>
    </source>
</evidence>
<feature type="domain" description="UvrD-like helicase C-terminal" evidence="3">
    <location>
        <begin position="826"/>
        <end position="874"/>
    </location>
</feature>
<dbReference type="Pfam" id="PF13538">
    <property type="entry name" value="UvrD_C_2"/>
    <property type="match status" value="1"/>
</dbReference>
<evidence type="ECO:0000256" key="2">
    <source>
        <dbReference type="ARBA" id="ARBA00022840"/>
    </source>
</evidence>
<dbReference type="OrthoDB" id="6513042at2759"/>
<feature type="domain" description="ATP-dependent RecD2 DNA helicase OB-fold" evidence="6">
    <location>
        <begin position="24"/>
        <end position="96"/>
    </location>
</feature>
<dbReference type="CDD" id="cd18809">
    <property type="entry name" value="SF1_C_RecD"/>
    <property type="match status" value="1"/>
</dbReference>
<dbReference type="Gramene" id="EME31314">
    <property type="protein sequence ID" value="EME31314"/>
    <property type="gene ID" value="Gasu_15480"/>
</dbReference>
<dbReference type="InterPro" id="IPR027417">
    <property type="entry name" value="P-loop_NTPase"/>
</dbReference>
<dbReference type="Gene3D" id="1.10.150.20">
    <property type="entry name" value="5' to 3' exonuclease, C-terminal subdomain"/>
    <property type="match status" value="1"/>
</dbReference>
<dbReference type="InterPro" id="IPR050534">
    <property type="entry name" value="Coronavir_polyprotein_1ab"/>
</dbReference>
<dbReference type="Pfam" id="PF23139">
    <property type="entry name" value="OB_YrrC"/>
    <property type="match status" value="2"/>
</dbReference>
<dbReference type="Proteomes" id="UP000030680">
    <property type="component" value="Unassembled WGS sequence"/>
</dbReference>
<dbReference type="GO" id="GO:0006310">
    <property type="term" value="P:DNA recombination"/>
    <property type="evidence" value="ECO:0007669"/>
    <property type="project" value="TreeGrafter"/>
</dbReference>
<keyword evidence="2" id="KW-0067">ATP-binding</keyword>
<dbReference type="STRING" id="130081.M2Y632"/>
<keyword evidence="7" id="KW-0378">Hydrolase</keyword>
<dbReference type="OMA" id="KKVHPWS"/>
<dbReference type="CDD" id="cd17933">
    <property type="entry name" value="DEXSc_RecD-like"/>
    <property type="match status" value="1"/>
</dbReference>
<feature type="domain" description="ATP-dependent RecD2 DNA helicase-like helix-hairpin-helix" evidence="4">
    <location>
        <begin position="279"/>
        <end position="365"/>
    </location>
</feature>
<organism evidence="7 8">
    <name type="scientific">Galdieria sulphuraria</name>
    <name type="common">Red alga</name>
    <dbReference type="NCBI Taxonomy" id="130081"/>
    <lineage>
        <taxon>Eukaryota</taxon>
        <taxon>Rhodophyta</taxon>
        <taxon>Bangiophyceae</taxon>
        <taxon>Galdieriales</taxon>
        <taxon>Galdieriaceae</taxon>
        <taxon>Galdieria</taxon>
    </lineage>
</organism>
<dbReference type="AlphaFoldDB" id="M2Y632"/>
<dbReference type="GO" id="GO:0008854">
    <property type="term" value="F:exodeoxyribonuclease V activity"/>
    <property type="evidence" value="ECO:0007669"/>
    <property type="project" value="UniProtKB-EC"/>
</dbReference>
<evidence type="ECO:0000313" key="7">
    <source>
        <dbReference type="EMBL" id="EME31314.1"/>
    </source>
</evidence>
<dbReference type="GO" id="GO:0009338">
    <property type="term" value="C:exodeoxyribonuclease V complex"/>
    <property type="evidence" value="ECO:0007669"/>
    <property type="project" value="TreeGrafter"/>
</dbReference>
<dbReference type="SUPFAM" id="SSF47781">
    <property type="entry name" value="RuvA domain 2-like"/>
    <property type="match status" value="1"/>
</dbReference>
<proteinExistence type="predicted"/>
<dbReference type="RefSeq" id="XP_005707834.1">
    <property type="nucleotide sequence ID" value="XM_005707777.1"/>
</dbReference>
<evidence type="ECO:0000259" key="6">
    <source>
        <dbReference type="Pfam" id="PF23139"/>
    </source>
</evidence>
<dbReference type="Gene3D" id="3.40.50.300">
    <property type="entry name" value="P-loop containing nucleotide triphosphate hydrolases"/>
    <property type="match status" value="2"/>
</dbReference>
<dbReference type="InterPro" id="IPR029493">
    <property type="entry name" value="RecD2-like_HHH"/>
</dbReference>
<dbReference type="GO" id="GO:0017116">
    <property type="term" value="F:single-stranded DNA helicase activity"/>
    <property type="evidence" value="ECO:0007669"/>
    <property type="project" value="TreeGrafter"/>
</dbReference>
<keyword evidence="1" id="KW-0547">Nucleotide-binding</keyword>
<dbReference type="KEGG" id="gsl:Gasu_15480"/>
<dbReference type="InterPro" id="IPR041451">
    <property type="entry name" value="RecD2_SH13"/>
</dbReference>
<dbReference type="InterPro" id="IPR010994">
    <property type="entry name" value="RuvA_2-like"/>
</dbReference>
<dbReference type="SUPFAM" id="SSF52540">
    <property type="entry name" value="P-loop containing nucleoside triphosphate hydrolases"/>
    <property type="match status" value="2"/>
</dbReference>
<reference evidence="8" key="1">
    <citation type="journal article" date="2013" name="Science">
        <title>Gene transfer from bacteria and archaea facilitated evolution of an extremophilic eukaryote.</title>
        <authorList>
            <person name="Schonknecht G."/>
            <person name="Chen W.H."/>
            <person name="Ternes C.M."/>
            <person name="Barbier G.G."/>
            <person name="Shrestha R.P."/>
            <person name="Stanke M."/>
            <person name="Brautigam A."/>
            <person name="Baker B.J."/>
            <person name="Banfield J.F."/>
            <person name="Garavito R.M."/>
            <person name="Carr K."/>
            <person name="Wilkerson C."/>
            <person name="Rensing S.A."/>
            <person name="Gagneul D."/>
            <person name="Dickenson N.E."/>
            <person name="Oesterhelt C."/>
            <person name="Lercher M.J."/>
            <person name="Weber A.P."/>
        </authorList>
    </citation>
    <scope>NUCLEOTIDE SEQUENCE [LARGE SCALE GENOMIC DNA]</scope>
    <source>
        <strain evidence="8">074W</strain>
    </source>
</reference>
<dbReference type="GeneID" id="17089968"/>
<dbReference type="eggNOG" id="KOG0987">
    <property type="taxonomic scope" value="Eukaryota"/>
</dbReference>
<evidence type="ECO:0000259" key="5">
    <source>
        <dbReference type="Pfam" id="PF18335"/>
    </source>
</evidence>
<feature type="domain" description="ATP-dependent RecD2 DNA helicase SH3" evidence="5">
    <location>
        <begin position="735"/>
        <end position="796"/>
    </location>
</feature>
<dbReference type="EC" id="3.1.11.5" evidence="7"/>
<dbReference type="InterPro" id="IPR055446">
    <property type="entry name" value="RecD2_N_OB"/>
</dbReference>
<sequence length="900" mass="101309">MRSNNYKSFHSKSKKESVNLKGSSIEGTVQQVLFESRETQYSVLEVLVHRSSCKELEGETIQVVGRLGAQARQNLISVEGNLTESERYGRQFRVKEKRLRKKGLTDRLKDSDLRGYCGKDTETIEIRVERILFTSGNSSQYAVMQCVTTESLEDVFTVVSYFGPLTPGSSVSICGKWVHHDKYGLQFHAKSCLEEQNLQSLKTELKKDEWLLETIQSYLSSHTVPGIGPVLAKRLCSYFGTRIEDVLEQGDMENLLQVRGLRQKSARALIDHFQEKGILRRATLGLMKLGFPLSLVSRILSSYGIQRSLFLVENDPYVFVEDLKGVGFKKIDRIARSMSPKFAVSRYRAAIKLALRAAVKEGHCFLYLSECDSISKQYETELSLSYQVKKLITDDFEDAQFDKSLFVEALEALETSNAIVLHSTSHETCVYLKKMYDYEFQLGALLKRYRAGSGHSLPDSLHLAQEGMSLEQVAAVKEAVFSDTRLCIITGGPGSGKTYTARRIVELWKTKYGSNNIALTAPTGRAAARLAECTGLTAQTIHRLLEYQPRGERGGVFKRNKRRPLDVDAVLVDEFSMVDIEMAFSLLNALKPDTKLVLIGDMFQLASVGPGQVLKDICMSNQFCIIHLTSNFRQQKQRSSLIETASQIRLGTVPYLTTFSASHIWDMYQSNSLSTFFSQLQTDLIMIEEKDPSGAVALLHPLLDKDVWTQNNVSPYHDIQIISPGTKGSVGTIQLNLSLKQQLNPPDLNHEGHSFVVGNTSLTLHLGDKVFQKVNDYNRDVFNGDIGVVEGFEKKYSRTSQVVVHVRFMDRIVSYSSEDVVFNLSHAYALTVHKSQGSEFPVVFVVLFPMHYTLFNRSLLYTAVTRAKKLCVVIGTKRTLAICVKQSKESQRNSMLPHFF</sequence>
<dbReference type="Pfam" id="PF14520">
    <property type="entry name" value="HHH_5"/>
    <property type="match status" value="1"/>
</dbReference>
<dbReference type="Pfam" id="PF14490">
    <property type="entry name" value="HHH_RecD2"/>
    <property type="match status" value="1"/>
</dbReference>
<name>M2Y632_GALSU</name>
<dbReference type="PANTHER" id="PTHR43788">
    <property type="entry name" value="DNA2/NAM7 HELICASE FAMILY MEMBER"/>
    <property type="match status" value="1"/>
</dbReference>
<dbReference type="GO" id="GO:0005524">
    <property type="term" value="F:ATP binding"/>
    <property type="evidence" value="ECO:0007669"/>
    <property type="project" value="UniProtKB-KW"/>
</dbReference>
<dbReference type="PANTHER" id="PTHR43788:SF6">
    <property type="entry name" value="DNA HELICASE B"/>
    <property type="match status" value="1"/>
</dbReference>
<dbReference type="Pfam" id="PF13245">
    <property type="entry name" value="AAA_19"/>
    <property type="match status" value="1"/>
</dbReference>
<dbReference type="Gene3D" id="2.30.30.940">
    <property type="match status" value="1"/>
</dbReference>
<evidence type="ECO:0000259" key="3">
    <source>
        <dbReference type="Pfam" id="PF13538"/>
    </source>
</evidence>
<dbReference type="EMBL" id="KB454493">
    <property type="protein sequence ID" value="EME31314.1"/>
    <property type="molecule type" value="Genomic_DNA"/>
</dbReference>
<accession>M2Y632</accession>
<evidence type="ECO:0000313" key="8">
    <source>
        <dbReference type="Proteomes" id="UP000030680"/>
    </source>
</evidence>